<evidence type="ECO:0000313" key="2">
    <source>
        <dbReference type="EMBL" id="RDX96943.1"/>
    </source>
</evidence>
<comment type="caution">
    <text evidence="2">The sequence shown here is derived from an EMBL/GenBank/DDBJ whole genome shotgun (WGS) entry which is preliminary data.</text>
</comment>
<accession>A0A371H2S6</accession>
<dbReference type="Proteomes" id="UP000257109">
    <property type="component" value="Unassembled WGS sequence"/>
</dbReference>
<feature type="domain" description="Retroviral polymerase SH3-like" evidence="1">
    <location>
        <begin position="56"/>
        <end position="95"/>
    </location>
</feature>
<protein>
    <recommendedName>
        <fullName evidence="1">Retroviral polymerase SH3-like domain-containing protein</fullName>
    </recommendedName>
</protein>
<evidence type="ECO:0000313" key="3">
    <source>
        <dbReference type="Proteomes" id="UP000257109"/>
    </source>
</evidence>
<dbReference type="Pfam" id="PF25597">
    <property type="entry name" value="SH3_retrovirus"/>
    <property type="match status" value="1"/>
</dbReference>
<organism evidence="2 3">
    <name type="scientific">Mucuna pruriens</name>
    <name type="common">Velvet bean</name>
    <name type="synonym">Dolichos pruriens</name>
    <dbReference type="NCBI Taxonomy" id="157652"/>
    <lineage>
        <taxon>Eukaryota</taxon>
        <taxon>Viridiplantae</taxon>
        <taxon>Streptophyta</taxon>
        <taxon>Embryophyta</taxon>
        <taxon>Tracheophyta</taxon>
        <taxon>Spermatophyta</taxon>
        <taxon>Magnoliopsida</taxon>
        <taxon>eudicotyledons</taxon>
        <taxon>Gunneridae</taxon>
        <taxon>Pentapetalae</taxon>
        <taxon>rosids</taxon>
        <taxon>fabids</taxon>
        <taxon>Fabales</taxon>
        <taxon>Fabaceae</taxon>
        <taxon>Papilionoideae</taxon>
        <taxon>50 kb inversion clade</taxon>
        <taxon>NPAAA clade</taxon>
        <taxon>indigoferoid/millettioid clade</taxon>
        <taxon>Phaseoleae</taxon>
        <taxon>Mucuna</taxon>
    </lineage>
</organism>
<dbReference type="OrthoDB" id="1751476at2759"/>
<proteinExistence type="predicted"/>
<sequence length="163" mass="19176">MIKHSFLVEHLWGKMLKTIFYILNMLGKTRYELIIGKLPSNRHMHIWGCLVEEMPHRPYDGKLDSIIVSCYFIGYAKSSCIYKFYNPTIKSFFEMGNEVEFERKDNIKNVVFEKKHVVDCNQIIVFVPIHISNPYFCNNVETTIPNIPQEQDKIGIPFQTLPK</sequence>
<name>A0A371H2S6_MUCPR</name>
<dbReference type="AlphaFoldDB" id="A0A371H2S6"/>
<feature type="non-terminal residue" evidence="2">
    <location>
        <position position="1"/>
    </location>
</feature>
<dbReference type="EMBL" id="QJKJ01003772">
    <property type="protein sequence ID" value="RDX96943.1"/>
    <property type="molecule type" value="Genomic_DNA"/>
</dbReference>
<keyword evidence="3" id="KW-1185">Reference proteome</keyword>
<evidence type="ECO:0000259" key="1">
    <source>
        <dbReference type="Pfam" id="PF25597"/>
    </source>
</evidence>
<gene>
    <name evidence="2" type="ORF">CR513_20346</name>
</gene>
<dbReference type="InterPro" id="IPR057670">
    <property type="entry name" value="SH3_retrovirus"/>
</dbReference>
<reference evidence="2" key="1">
    <citation type="submission" date="2018-05" db="EMBL/GenBank/DDBJ databases">
        <title>Draft genome of Mucuna pruriens seed.</title>
        <authorList>
            <person name="Nnadi N.E."/>
            <person name="Vos R."/>
            <person name="Hasami M.H."/>
            <person name="Devisetty U.K."/>
            <person name="Aguiy J.C."/>
        </authorList>
    </citation>
    <scope>NUCLEOTIDE SEQUENCE [LARGE SCALE GENOMIC DNA]</scope>
    <source>
        <strain evidence="2">JCA_2017</strain>
    </source>
</reference>